<evidence type="ECO:0000256" key="1">
    <source>
        <dbReference type="SAM" id="MobiDB-lite"/>
    </source>
</evidence>
<reference evidence="2 3" key="1">
    <citation type="submission" date="2016-12" db="EMBL/GenBank/DDBJ databases">
        <title>The genomes of Aspergillus section Nigri reveals drivers in fungal speciation.</title>
        <authorList>
            <consortium name="DOE Joint Genome Institute"/>
            <person name="Vesth T.C."/>
            <person name="Nybo J."/>
            <person name="Theobald S."/>
            <person name="Brandl J."/>
            <person name="Frisvad J.C."/>
            <person name="Nielsen K.F."/>
            <person name="Lyhne E.K."/>
            <person name="Kogle M.E."/>
            <person name="Kuo A."/>
            <person name="Riley R."/>
            <person name="Clum A."/>
            <person name="Nolan M."/>
            <person name="Lipzen A."/>
            <person name="Salamov A."/>
            <person name="Henrissat B."/>
            <person name="Wiebenga A."/>
            <person name="De Vries R.P."/>
            <person name="Grigoriev I.V."/>
            <person name="Mortensen U.H."/>
            <person name="Andersen M.R."/>
            <person name="Baker S.E."/>
        </authorList>
    </citation>
    <scope>NUCLEOTIDE SEQUENCE [LARGE SCALE GENOMIC DNA]</scope>
    <source>
        <strain evidence="2 3">CBS 117.55</strain>
    </source>
</reference>
<dbReference type="GeneID" id="37060491"/>
<dbReference type="RefSeq" id="XP_025402163.1">
    <property type="nucleotide sequence ID" value="XM_025538254.1"/>
</dbReference>
<proteinExistence type="predicted"/>
<dbReference type="OrthoDB" id="4490733at2759"/>
<dbReference type="VEuPathDB" id="FungiDB:BO70DRAFT_157913"/>
<organism evidence="2 3">
    <name type="scientific">Aspergillus heteromorphus CBS 117.55</name>
    <dbReference type="NCBI Taxonomy" id="1448321"/>
    <lineage>
        <taxon>Eukaryota</taxon>
        <taxon>Fungi</taxon>
        <taxon>Dikarya</taxon>
        <taxon>Ascomycota</taxon>
        <taxon>Pezizomycotina</taxon>
        <taxon>Eurotiomycetes</taxon>
        <taxon>Eurotiomycetidae</taxon>
        <taxon>Eurotiales</taxon>
        <taxon>Aspergillaceae</taxon>
        <taxon>Aspergillus</taxon>
        <taxon>Aspergillus subgen. Circumdati</taxon>
    </lineage>
</organism>
<feature type="region of interest" description="Disordered" evidence="1">
    <location>
        <begin position="49"/>
        <end position="72"/>
    </location>
</feature>
<evidence type="ECO:0000313" key="3">
    <source>
        <dbReference type="Proteomes" id="UP000247233"/>
    </source>
</evidence>
<name>A0A317WRA9_9EURO</name>
<protein>
    <submittedName>
        <fullName evidence="2">Uncharacterized protein</fullName>
    </submittedName>
</protein>
<accession>A0A317WRA9</accession>
<comment type="caution">
    <text evidence="2">The sequence shown here is derived from an EMBL/GenBank/DDBJ whole genome shotgun (WGS) entry which is preliminary data.</text>
</comment>
<gene>
    <name evidence="2" type="ORF">BO70DRAFT_157913</name>
</gene>
<evidence type="ECO:0000313" key="2">
    <source>
        <dbReference type="EMBL" id="PWY88976.1"/>
    </source>
</evidence>
<dbReference type="EMBL" id="MSFL01000004">
    <property type="protein sequence ID" value="PWY88976.1"/>
    <property type="molecule type" value="Genomic_DNA"/>
</dbReference>
<keyword evidence="3" id="KW-1185">Reference proteome</keyword>
<dbReference type="AlphaFoldDB" id="A0A317WRA9"/>
<dbReference type="Proteomes" id="UP000247233">
    <property type="component" value="Unassembled WGS sequence"/>
</dbReference>
<sequence length="111" mass="12281">MSVRFLHVQPPDFWSPKVGSTRTLLAAAQQQQQQPASQQPAWEDLVLDPLSEPCSGPTPSAPQLSWPGWNHGKKKQDLGGDLSAFLVMKHCSNCSESRFSGRPFIQARLII</sequence>